<dbReference type="Pfam" id="PF01243">
    <property type="entry name" value="PNPOx_N"/>
    <property type="match status" value="1"/>
</dbReference>
<proteinExistence type="predicted"/>
<evidence type="ECO:0000259" key="1">
    <source>
        <dbReference type="Pfam" id="PF01243"/>
    </source>
</evidence>
<comment type="caution">
    <text evidence="2">The sequence shown here is derived from an EMBL/GenBank/DDBJ whole genome shotgun (WGS) entry which is preliminary data.</text>
</comment>
<dbReference type="SUPFAM" id="SSF50475">
    <property type="entry name" value="FMN-binding split barrel"/>
    <property type="match status" value="1"/>
</dbReference>
<organism evidence="2 3">
    <name type="scientific">Crossiella cryophila</name>
    <dbReference type="NCBI Taxonomy" id="43355"/>
    <lineage>
        <taxon>Bacteria</taxon>
        <taxon>Bacillati</taxon>
        <taxon>Actinomycetota</taxon>
        <taxon>Actinomycetes</taxon>
        <taxon>Pseudonocardiales</taxon>
        <taxon>Pseudonocardiaceae</taxon>
        <taxon>Crossiella</taxon>
    </lineage>
</organism>
<protein>
    <submittedName>
        <fullName evidence="2">Nitroimidazol reductase NimA-like FMN-containing flavoprotein (Pyridoxamine 5'-phosphate oxidase superfamily)</fullName>
    </submittedName>
</protein>
<feature type="domain" description="Pyridoxamine 5'-phosphate oxidase N-terminal" evidence="1">
    <location>
        <begin position="14"/>
        <end position="99"/>
    </location>
</feature>
<sequence>MGQEFTEATDRAISILRENRYVTLATVDAAGPWAAALAFAPAAPGYLYFASQNDSRHGLAIAGDARVAGVIYNSTITSDEADGVQFSGTATAVEDDDQQLLLFLKRTGDLLIDPLEEEFAFFKQAEGLTLYRITVAAAYVLDQKRYVEEAVDAREEVNVSRLFAETEARYAE</sequence>
<dbReference type="EMBL" id="JACHMH010000001">
    <property type="protein sequence ID" value="MBB4675944.1"/>
    <property type="molecule type" value="Genomic_DNA"/>
</dbReference>
<evidence type="ECO:0000313" key="3">
    <source>
        <dbReference type="Proteomes" id="UP000533598"/>
    </source>
</evidence>
<dbReference type="InterPro" id="IPR011576">
    <property type="entry name" value="Pyridox_Oxase_N"/>
</dbReference>
<dbReference type="InterPro" id="IPR012349">
    <property type="entry name" value="Split_barrel_FMN-bd"/>
</dbReference>
<name>A0A7W7C7F7_9PSEU</name>
<reference evidence="2 3" key="1">
    <citation type="submission" date="2020-08" db="EMBL/GenBank/DDBJ databases">
        <title>Sequencing the genomes of 1000 actinobacteria strains.</title>
        <authorList>
            <person name="Klenk H.-P."/>
        </authorList>
    </citation>
    <scope>NUCLEOTIDE SEQUENCE [LARGE SCALE GENOMIC DNA]</scope>
    <source>
        <strain evidence="2 3">DSM 44230</strain>
    </source>
</reference>
<evidence type="ECO:0000313" key="2">
    <source>
        <dbReference type="EMBL" id="MBB4675944.1"/>
    </source>
</evidence>
<dbReference type="Proteomes" id="UP000533598">
    <property type="component" value="Unassembled WGS sequence"/>
</dbReference>
<keyword evidence="3" id="KW-1185">Reference proteome</keyword>
<dbReference type="Gene3D" id="2.30.110.10">
    <property type="entry name" value="Electron Transport, Fmn-binding Protein, Chain A"/>
    <property type="match status" value="1"/>
</dbReference>
<gene>
    <name evidence="2" type="ORF">HNR67_002062</name>
</gene>
<dbReference type="RefSeq" id="WP_185001835.1">
    <property type="nucleotide sequence ID" value="NZ_BAAAUI010000021.1"/>
</dbReference>
<dbReference type="AlphaFoldDB" id="A0A7W7C7F7"/>
<accession>A0A7W7C7F7</accession>